<evidence type="ECO:0000313" key="2">
    <source>
        <dbReference type="Proteomes" id="UP000728185"/>
    </source>
</evidence>
<gene>
    <name evidence="1" type="ORF">FBUS_11214</name>
</gene>
<sequence length="105" mass="11480">MFHVDLRHSSLPVALSWAHMMNLSGVVTLGQHFGSAPKLYSTSEQPISALISDMQKKRLACFVYGEGVSELSFLDKAANYGLTGVIIDRVDSYMQEYVHSASPSG</sequence>
<dbReference type="AlphaFoldDB" id="A0A8E0S1Y1"/>
<dbReference type="EMBL" id="LUCM01002719">
    <property type="protein sequence ID" value="KAA0196934.1"/>
    <property type="molecule type" value="Genomic_DNA"/>
</dbReference>
<name>A0A8E0S1Y1_9TREM</name>
<evidence type="ECO:0000313" key="1">
    <source>
        <dbReference type="EMBL" id="KAA0196934.1"/>
    </source>
</evidence>
<reference evidence="1" key="1">
    <citation type="submission" date="2019-05" db="EMBL/GenBank/DDBJ databases">
        <title>Annotation for the trematode Fasciolopsis buski.</title>
        <authorList>
            <person name="Choi Y.-J."/>
        </authorList>
    </citation>
    <scope>NUCLEOTIDE SEQUENCE</scope>
    <source>
        <strain evidence="1">HT</strain>
        <tissue evidence="1">Whole worm</tissue>
    </source>
</reference>
<dbReference type="Proteomes" id="UP000728185">
    <property type="component" value="Unassembled WGS sequence"/>
</dbReference>
<keyword evidence="2" id="KW-1185">Reference proteome</keyword>
<accession>A0A8E0S1Y1</accession>
<protein>
    <submittedName>
        <fullName evidence="1">Uncharacterized protein</fullName>
    </submittedName>
</protein>
<dbReference type="OrthoDB" id="1058301at2759"/>
<organism evidence="1 2">
    <name type="scientific">Fasciolopsis buskii</name>
    <dbReference type="NCBI Taxonomy" id="27845"/>
    <lineage>
        <taxon>Eukaryota</taxon>
        <taxon>Metazoa</taxon>
        <taxon>Spiralia</taxon>
        <taxon>Lophotrochozoa</taxon>
        <taxon>Platyhelminthes</taxon>
        <taxon>Trematoda</taxon>
        <taxon>Digenea</taxon>
        <taxon>Plagiorchiida</taxon>
        <taxon>Echinostomata</taxon>
        <taxon>Echinostomatoidea</taxon>
        <taxon>Fasciolidae</taxon>
        <taxon>Fasciolopsis</taxon>
    </lineage>
</organism>
<proteinExistence type="predicted"/>
<comment type="caution">
    <text evidence="1">The sequence shown here is derived from an EMBL/GenBank/DDBJ whole genome shotgun (WGS) entry which is preliminary data.</text>
</comment>